<dbReference type="Gene3D" id="3.40.50.1390">
    <property type="entry name" value="Resolvase, N-terminal catalytic domain"/>
    <property type="match status" value="1"/>
</dbReference>
<evidence type="ECO:0000313" key="4">
    <source>
        <dbReference type="Proteomes" id="UP000675664"/>
    </source>
</evidence>
<accession>A0A8J7W6T0</accession>
<dbReference type="SUPFAM" id="SSF53041">
    <property type="entry name" value="Resolvase-like"/>
    <property type="match status" value="1"/>
</dbReference>
<reference evidence="3" key="1">
    <citation type="submission" date="2021-04" db="EMBL/GenBank/DDBJ databases">
        <title>Sinoanaerobacter chloroacetimidivorans sp. nov., an obligate anaerobic bacterium isolated from anaerobic sludge.</title>
        <authorList>
            <person name="Bao Y."/>
        </authorList>
    </citation>
    <scope>NUCLEOTIDE SEQUENCE</scope>
    <source>
        <strain evidence="3">BAD-6</strain>
    </source>
</reference>
<dbReference type="Pfam" id="PF07508">
    <property type="entry name" value="Recombinase"/>
    <property type="match status" value="1"/>
</dbReference>
<evidence type="ECO:0000259" key="1">
    <source>
        <dbReference type="PROSITE" id="PS51736"/>
    </source>
</evidence>
<feature type="domain" description="Recombinase" evidence="2">
    <location>
        <begin position="163"/>
        <end position="308"/>
    </location>
</feature>
<dbReference type="PROSITE" id="PS51736">
    <property type="entry name" value="RECOMBINASES_3"/>
    <property type="match status" value="1"/>
</dbReference>
<dbReference type="PANTHER" id="PTHR30461">
    <property type="entry name" value="DNA-INVERTASE FROM LAMBDOID PROPHAGE"/>
    <property type="match status" value="1"/>
</dbReference>
<sequence length="523" mass="61069">MKQVAIYCRLSEEDKGKSEKEDSESIQNQKKILTGYALEKGWEIFKVYADDDWSGLDQDRPAWKELINDAKGRKFDIVLCKSQARFTREMETVEKYLHKLFPLWNIRFVGLADAADTDNLGNKKQRQINGLVNEWYCEDLSENIKLVFDKKRKDGVFIGSHASYGYQKDPRNKGKLMIDEEAARVVRLIFDLFLDGMGSGKITRYLNDKEIPNPSRYKELHNGGKPRNNEIEDCEGLWNRTTVKRILKNEMYLGNMVQGIRKKPSYKSKEVVSVPKNQWIIVNNTHEPIIEEETFSQVQRLLKEKKRSDGHGNCHVLSGKVKCMVCGSTMYRVTLQNRNGNIRYHYLRCSRANKKTGLCNGPTIRLDLLESLVQNKMKLYLQTVNEKIIEDELKKYKLDKISTNQSREVKVLDRKIKENNRMIEALYRDNTSGAFSPAQFDELVSPLLKNNERLRNKKENLMKSAVNEPDSLNDTDFTKKFIHQYKEMKGLTARYVNEFIDSIEIGEKDRDNLTQKIRINWKY</sequence>
<dbReference type="AlphaFoldDB" id="A0A8J7W6T0"/>
<evidence type="ECO:0000259" key="2">
    <source>
        <dbReference type="PROSITE" id="PS51737"/>
    </source>
</evidence>
<dbReference type="InterPro" id="IPR050639">
    <property type="entry name" value="SSR_resolvase"/>
</dbReference>
<feature type="domain" description="Resolvase/invertase-type recombinase catalytic" evidence="1">
    <location>
        <begin position="3"/>
        <end position="155"/>
    </location>
</feature>
<dbReference type="InterPro" id="IPR038109">
    <property type="entry name" value="DNA_bind_recomb_sf"/>
</dbReference>
<dbReference type="Proteomes" id="UP000675664">
    <property type="component" value="Unassembled WGS sequence"/>
</dbReference>
<dbReference type="InterPro" id="IPR025827">
    <property type="entry name" value="Zn_ribbon_recom_dom"/>
</dbReference>
<dbReference type="Gene3D" id="3.90.1750.20">
    <property type="entry name" value="Putative Large Serine Recombinase, Chain B, Domain 2"/>
    <property type="match status" value="1"/>
</dbReference>
<dbReference type="SMART" id="SM00857">
    <property type="entry name" value="Resolvase"/>
    <property type="match status" value="1"/>
</dbReference>
<dbReference type="InterPro" id="IPR036162">
    <property type="entry name" value="Resolvase-like_N_sf"/>
</dbReference>
<dbReference type="InterPro" id="IPR006119">
    <property type="entry name" value="Resolv_N"/>
</dbReference>
<reference evidence="3" key="2">
    <citation type="submission" date="2021-04" db="EMBL/GenBank/DDBJ databases">
        <authorList>
            <person name="Liu J."/>
        </authorList>
    </citation>
    <scope>NUCLEOTIDE SEQUENCE</scope>
    <source>
        <strain evidence="3">BAD-6</strain>
    </source>
</reference>
<dbReference type="Pfam" id="PF00239">
    <property type="entry name" value="Resolvase"/>
    <property type="match status" value="1"/>
</dbReference>
<organism evidence="3 4">
    <name type="scientific">Sinanaerobacter chloroacetimidivorans</name>
    <dbReference type="NCBI Taxonomy" id="2818044"/>
    <lineage>
        <taxon>Bacteria</taxon>
        <taxon>Bacillati</taxon>
        <taxon>Bacillota</taxon>
        <taxon>Clostridia</taxon>
        <taxon>Peptostreptococcales</taxon>
        <taxon>Anaerovoracaceae</taxon>
        <taxon>Sinanaerobacter</taxon>
    </lineage>
</organism>
<dbReference type="GO" id="GO:0003677">
    <property type="term" value="F:DNA binding"/>
    <property type="evidence" value="ECO:0007669"/>
    <property type="project" value="InterPro"/>
</dbReference>
<comment type="caution">
    <text evidence="3">The sequence shown here is derived from an EMBL/GenBank/DDBJ whole genome shotgun (WGS) entry which is preliminary data.</text>
</comment>
<dbReference type="InterPro" id="IPR025378">
    <property type="entry name" value="DUF4368"/>
</dbReference>
<dbReference type="InterPro" id="IPR011109">
    <property type="entry name" value="DNA_bind_recombinase_dom"/>
</dbReference>
<keyword evidence="4" id="KW-1185">Reference proteome</keyword>
<dbReference type="Pfam" id="PF13408">
    <property type="entry name" value="Zn_ribbon_recom"/>
    <property type="match status" value="1"/>
</dbReference>
<dbReference type="PROSITE" id="PS51737">
    <property type="entry name" value="RECOMBINASE_DNA_BIND"/>
    <property type="match status" value="1"/>
</dbReference>
<dbReference type="GO" id="GO:0000150">
    <property type="term" value="F:DNA strand exchange activity"/>
    <property type="evidence" value="ECO:0007669"/>
    <property type="project" value="InterPro"/>
</dbReference>
<evidence type="ECO:0000313" key="3">
    <source>
        <dbReference type="EMBL" id="MBR0600138.1"/>
    </source>
</evidence>
<gene>
    <name evidence="3" type="ORF">KCX82_19830</name>
</gene>
<proteinExistence type="predicted"/>
<protein>
    <submittedName>
        <fullName evidence="3">Recombinase family protein</fullName>
    </submittedName>
</protein>
<dbReference type="EMBL" id="JAGSND010000021">
    <property type="protein sequence ID" value="MBR0600138.1"/>
    <property type="molecule type" value="Genomic_DNA"/>
</dbReference>
<dbReference type="PANTHER" id="PTHR30461:SF23">
    <property type="entry name" value="DNA RECOMBINASE-RELATED"/>
    <property type="match status" value="1"/>
</dbReference>
<dbReference type="RefSeq" id="WP_227020252.1">
    <property type="nucleotide sequence ID" value="NZ_JAGSND010000021.1"/>
</dbReference>
<name>A0A8J7W6T0_9FIRM</name>
<dbReference type="Pfam" id="PF14287">
    <property type="entry name" value="DUF4368"/>
    <property type="match status" value="1"/>
</dbReference>